<organism evidence="3 4">
    <name type="scientific">Streptomyces neyagawaensis</name>
    <dbReference type="NCBI Taxonomy" id="42238"/>
    <lineage>
        <taxon>Bacteria</taxon>
        <taxon>Bacillati</taxon>
        <taxon>Actinomycetota</taxon>
        <taxon>Actinomycetes</taxon>
        <taxon>Kitasatosporales</taxon>
        <taxon>Streptomycetaceae</taxon>
        <taxon>Streptomyces</taxon>
    </lineage>
</organism>
<dbReference type="EMBL" id="JBEYXT010000317">
    <property type="protein sequence ID" value="MEU6806480.1"/>
    <property type="molecule type" value="Genomic_DNA"/>
</dbReference>
<evidence type="ECO:0000313" key="3">
    <source>
        <dbReference type="EMBL" id="MEU6806480.1"/>
    </source>
</evidence>
<evidence type="ECO:0000313" key="4">
    <source>
        <dbReference type="Proteomes" id="UP001551189"/>
    </source>
</evidence>
<protein>
    <submittedName>
        <fullName evidence="3">Uncharacterized protein</fullName>
    </submittedName>
</protein>
<evidence type="ECO:0000256" key="2">
    <source>
        <dbReference type="SAM" id="SignalP"/>
    </source>
</evidence>
<feature type="chain" id="PRO_5045768110" evidence="2">
    <location>
        <begin position="34"/>
        <end position="57"/>
    </location>
</feature>
<evidence type="ECO:0000256" key="1">
    <source>
        <dbReference type="SAM" id="MobiDB-lite"/>
    </source>
</evidence>
<sequence length="57" mass="5434">MRPTRRAAAFGSAGLLVTATLIAGAVTAPVANAAAGGGGKDLEAKGVAVPGTSRSNR</sequence>
<feature type="signal peptide" evidence="2">
    <location>
        <begin position="1"/>
        <end position="33"/>
    </location>
</feature>
<name>A0ABV3BAK7_9ACTN</name>
<reference evidence="3 4" key="1">
    <citation type="submission" date="2024-06" db="EMBL/GenBank/DDBJ databases">
        <title>The Natural Products Discovery Center: Release of the First 8490 Sequenced Strains for Exploring Actinobacteria Biosynthetic Diversity.</title>
        <authorList>
            <person name="Kalkreuter E."/>
            <person name="Kautsar S.A."/>
            <person name="Yang D."/>
            <person name="Bader C.D."/>
            <person name="Teijaro C.N."/>
            <person name="Fluegel L."/>
            <person name="Davis C.M."/>
            <person name="Simpson J.R."/>
            <person name="Lauterbach L."/>
            <person name="Steele A.D."/>
            <person name="Gui C."/>
            <person name="Meng S."/>
            <person name="Li G."/>
            <person name="Viehrig K."/>
            <person name="Ye F."/>
            <person name="Su P."/>
            <person name="Kiefer A.F."/>
            <person name="Nichols A."/>
            <person name="Cepeda A.J."/>
            <person name="Yan W."/>
            <person name="Fan B."/>
            <person name="Jiang Y."/>
            <person name="Adhikari A."/>
            <person name="Zheng C.-J."/>
            <person name="Schuster L."/>
            <person name="Cowan T.M."/>
            <person name="Smanski M.J."/>
            <person name="Chevrette M.G."/>
            <person name="De Carvalho L.P.S."/>
            <person name="Shen B."/>
        </authorList>
    </citation>
    <scope>NUCLEOTIDE SEQUENCE [LARGE SCALE GENOMIC DNA]</scope>
    <source>
        <strain evidence="3 4">NPDC046851</strain>
    </source>
</reference>
<keyword evidence="4" id="KW-1185">Reference proteome</keyword>
<feature type="region of interest" description="Disordered" evidence="1">
    <location>
        <begin position="34"/>
        <end position="57"/>
    </location>
</feature>
<keyword evidence="2" id="KW-0732">Signal</keyword>
<proteinExistence type="predicted"/>
<accession>A0ABV3BAK7</accession>
<comment type="caution">
    <text evidence="3">The sequence shown here is derived from an EMBL/GenBank/DDBJ whole genome shotgun (WGS) entry which is preliminary data.</text>
</comment>
<gene>
    <name evidence="3" type="ORF">ABZ931_36675</name>
</gene>
<dbReference type="Proteomes" id="UP001551189">
    <property type="component" value="Unassembled WGS sequence"/>
</dbReference>
<dbReference type="RefSeq" id="WP_359702146.1">
    <property type="nucleotide sequence ID" value="NZ_JBEYXT010000317.1"/>
</dbReference>